<dbReference type="Pfam" id="PF01494">
    <property type="entry name" value="FAD_binding_3"/>
    <property type="match status" value="1"/>
</dbReference>
<dbReference type="SUPFAM" id="SSF54373">
    <property type="entry name" value="FAD-linked reductases, C-terminal domain"/>
    <property type="match status" value="1"/>
</dbReference>
<dbReference type="GO" id="GO:0071949">
    <property type="term" value="F:FAD binding"/>
    <property type="evidence" value="ECO:0007669"/>
    <property type="project" value="InterPro"/>
</dbReference>
<dbReference type="InterPro" id="IPR036188">
    <property type="entry name" value="FAD/NAD-bd_sf"/>
</dbReference>
<dbReference type="AlphaFoldDB" id="A0A8H6WF96"/>
<dbReference type="GeneID" id="59342192"/>
<feature type="domain" description="FAD-binding" evidence="7">
    <location>
        <begin position="8"/>
        <end position="365"/>
    </location>
</feature>
<proteinExistence type="inferred from homology"/>
<dbReference type="Gene3D" id="3.50.50.60">
    <property type="entry name" value="FAD/NAD(P)-binding domain"/>
    <property type="match status" value="1"/>
</dbReference>
<keyword evidence="3" id="KW-0274">FAD</keyword>
<evidence type="ECO:0000313" key="8">
    <source>
        <dbReference type="EMBL" id="KAF7312663.1"/>
    </source>
</evidence>
<dbReference type="OrthoDB" id="9993796at2759"/>
<keyword evidence="2" id="KW-0285">Flavoprotein</keyword>
<evidence type="ECO:0000259" key="7">
    <source>
        <dbReference type="Pfam" id="PF01494"/>
    </source>
</evidence>
<keyword evidence="5" id="KW-0503">Monooxygenase</keyword>
<organism evidence="8 9">
    <name type="scientific">Mycena indigotica</name>
    <dbReference type="NCBI Taxonomy" id="2126181"/>
    <lineage>
        <taxon>Eukaryota</taxon>
        <taxon>Fungi</taxon>
        <taxon>Dikarya</taxon>
        <taxon>Basidiomycota</taxon>
        <taxon>Agaricomycotina</taxon>
        <taxon>Agaricomycetes</taxon>
        <taxon>Agaricomycetidae</taxon>
        <taxon>Agaricales</taxon>
        <taxon>Marasmiineae</taxon>
        <taxon>Mycenaceae</taxon>
        <taxon>Mycena</taxon>
    </lineage>
</organism>
<dbReference type="RefSeq" id="XP_037224771.1">
    <property type="nucleotide sequence ID" value="XM_037359676.1"/>
</dbReference>
<dbReference type="InterPro" id="IPR050493">
    <property type="entry name" value="FAD-dep_Monooxygenase_BioMet"/>
</dbReference>
<dbReference type="EMBL" id="JACAZF010000002">
    <property type="protein sequence ID" value="KAF7312663.1"/>
    <property type="molecule type" value="Genomic_DNA"/>
</dbReference>
<dbReference type="SUPFAM" id="SSF51905">
    <property type="entry name" value="FAD/NAD(P)-binding domain"/>
    <property type="match status" value="1"/>
</dbReference>
<sequence length="411" mass="44476">MSPATPLRVSVVGAGIGGLAAAIALRRSGHLVQIFEASEAKREVGAGIGLQVNALRVLEHLGVRRENLRGVDYDGITNFDSETGEGAARPWLIADVDQNRSILCHRADVHNELKRIACDNPGPGTPAELLQGRRVIDCNPDTGSITLGDGSVVVSDLVIAADGVHSTLRAKVLGYPQPALASGISCFRTVFDARKLDTLSDPEWFTAGTGVSGLRGILVKDSISYKLIAAYYCRDKTVVNVAAVYEDPTQDAPEWSPAGSSAELLQTYPTLHPKFRAFIALAEHDQILKWRLRVLPALPTWTRGRTTLLGDAAHATLPTLGQGAALAIEEAGALGCLFPPGTQPQHVQERLKAFQKLRKPRADFVNREAISQVMEPEKRGLYLRSPELQAYLVSHNAIKEAQEYFATLSRL</sequence>
<dbReference type="PANTHER" id="PTHR13789">
    <property type="entry name" value="MONOOXYGENASE"/>
    <property type="match status" value="1"/>
</dbReference>
<feature type="transmembrane region" description="Helical" evidence="6">
    <location>
        <begin position="6"/>
        <end position="25"/>
    </location>
</feature>
<evidence type="ECO:0000256" key="5">
    <source>
        <dbReference type="ARBA" id="ARBA00023033"/>
    </source>
</evidence>
<comment type="similarity">
    <text evidence="1">Belongs to the paxM FAD-dependent monooxygenase family.</text>
</comment>
<keyword evidence="9" id="KW-1185">Reference proteome</keyword>
<dbReference type="Proteomes" id="UP000636479">
    <property type="component" value="Unassembled WGS sequence"/>
</dbReference>
<keyword evidence="6" id="KW-0472">Membrane</keyword>
<keyword evidence="6" id="KW-1133">Transmembrane helix</keyword>
<keyword evidence="6" id="KW-0812">Transmembrane</keyword>
<accession>A0A8H6WF96</accession>
<keyword evidence="4" id="KW-0560">Oxidoreductase</keyword>
<gene>
    <name evidence="8" type="ORF">MIND_00280600</name>
</gene>
<protein>
    <submittedName>
        <fullName evidence="8">FAD/NAD(P)-binding domain-containing protein</fullName>
    </submittedName>
</protein>
<evidence type="ECO:0000256" key="1">
    <source>
        <dbReference type="ARBA" id="ARBA00007992"/>
    </source>
</evidence>
<evidence type="ECO:0000256" key="2">
    <source>
        <dbReference type="ARBA" id="ARBA00022630"/>
    </source>
</evidence>
<evidence type="ECO:0000256" key="4">
    <source>
        <dbReference type="ARBA" id="ARBA00023002"/>
    </source>
</evidence>
<dbReference type="PRINTS" id="PR00420">
    <property type="entry name" value="RNGMNOXGNASE"/>
</dbReference>
<comment type="caution">
    <text evidence="8">The sequence shown here is derived from an EMBL/GenBank/DDBJ whole genome shotgun (WGS) entry which is preliminary data.</text>
</comment>
<evidence type="ECO:0000256" key="6">
    <source>
        <dbReference type="SAM" id="Phobius"/>
    </source>
</evidence>
<dbReference type="InterPro" id="IPR002938">
    <property type="entry name" value="FAD-bd"/>
</dbReference>
<dbReference type="PANTHER" id="PTHR13789:SF309">
    <property type="entry name" value="PUTATIVE (AFU_ORTHOLOGUE AFUA_6G14510)-RELATED"/>
    <property type="match status" value="1"/>
</dbReference>
<reference evidence="8" key="1">
    <citation type="submission" date="2020-05" db="EMBL/GenBank/DDBJ databases">
        <title>Mycena genomes resolve the evolution of fungal bioluminescence.</title>
        <authorList>
            <person name="Tsai I.J."/>
        </authorList>
    </citation>
    <scope>NUCLEOTIDE SEQUENCE</scope>
    <source>
        <strain evidence="8">171206Taipei</strain>
    </source>
</reference>
<evidence type="ECO:0000256" key="3">
    <source>
        <dbReference type="ARBA" id="ARBA00022827"/>
    </source>
</evidence>
<name>A0A8H6WF96_9AGAR</name>
<evidence type="ECO:0000313" key="9">
    <source>
        <dbReference type="Proteomes" id="UP000636479"/>
    </source>
</evidence>
<dbReference type="GO" id="GO:0004497">
    <property type="term" value="F:monooxygenase activity"/>
    <property type="evidence" value="ECO:0007669"/>
    <property type="project" value="UniProtKB-KW"/>
</dbReference>